<dbReference type="RefSeq" id="WP_354550569.1">
    <property type="nucleotide sequence ID" value="NZ_JBEPSM010000001.1"/>
</dbReference>
<dbReference type="CDD" id="cd06532">
    <property type="entry name" value="Glyco_transf_25"/>
    <property type="match status" value="1"/>
</dbReference>
<proteinExistence type="predicted"/>
<gene>
    <name evidence="2" type="ORF">ABIE08_001911</name>
</gene>
<name>A0ABV2QYQ8_9HYPH</name>
<evidence type="ECO:0000313" key="3">
    <source>
        <dbReference type="Proteomes" id="UP001549321"/>
    </source>
</evidence>
<evidence type="ECO:0000259" key="1">
    <source>
        <dbReference type="Pfam" id="PF01755"/>
    </source>
</evidence>
<reference evidence="2 3" key="1">
    <citation type="submission" date="2024-06" db="EMBL/GenBank/DDBJ databases">
        <title>Sorghum-associated microbial communities from plants grown in Nebraska, USA.</title>
        <authorList>
            <person name="Schachtman D."/>
        </authorList>
    </citation>
    <scope>NUCLEOTIDE SEQUENCE [LARGE SCALE GENOMIC DNA]</scope>
    <source>
        <strain evidence="2 3">3207</strain>
    </source>
</reference>
<dbReference type="Proteomes" id="UP001549321">
    <property type="component" value="Unassembled WGS sequence"/>
</dbReference>
<evidence type="ECO:0000313" key="2">
    <source>
        <dbReference type="EMBL" id="MET4633998.1"/>
    </source>
</evidence>
<organism evidence="2 3">
    <name type="scientific">Kaistia defluvii</name>
    <dbReference type="NCBI Taxonomy" id="410841"/>
    <lineage>
        <taxon>Bacteria</taxon>
        <taxon>Pseudomonadati</taxon>
        <taxon>Pseudomonadota</taxon>
        <taxon>Alphaproteobacteria</taxon>
        <taxon>Hyphomicrobiales</taxon>
        <taxon>Kaistiaceae</taxon>
        <taxon>Kaistia</taxon>
    </lineage>
</organism>
<dbReference type="InterPro" id="IPR002654">
    <property type="entry name" value="Glyco_trans_25"/>
</dbReference>
<comment type="caution">
    <text evidence="2">The sequence shown here is derived from an EMBL/GenBank/DDBJ whole genome shotgun (WGS) entry which is preliminary data.</text>
</comment>
<protein>
    <submittedName>
        <fullName evidence="2">Glycosyl transferase family 25</fullName>
    </submittedName>
</protein>
<dbReference type="EMBL" id="JBEPSM010000001">
    <property type="protein sequence ID" value="MET4633998.1"/>
    <property type="molecule type" value="Genomic_DNA"/>
</dbReference>
<accession>A0ABV2QYQ8</accession>
<keyword evidence="2" id="KW-0808">Transferase</keyword>
<feature type="domain" description="Glycosyl transferase family 25" evidence="1">
    <location>
        <begin position="2"/>
        <end position="175"/>
    </location>
</feature>
<dbReference type="GO" id="GO:0016740">
    <property type="term" value="F:transferase activity"/>
    <property type="evidence" value="ECO:0007669"/>
    <property type="project" value="UniProtKB-KW"/>
</dbReference>
<dbReference type="Pfam" id="PF01755">
    <property type="entry name" value="Glyco_transf_25"/>
    <property type="match status" value="1"/>
</dbReference>
<keyword evidence="3" id="KW-1185">Reference proteome</keyword>
<sequence>MKSVVISLARMTERRSLIARQFEAMGLGFDFLDAVDASQNEHIRLSRYDEGAAMARYGAPLTAAEIGCFASHYSAWQLCIERDESLAIFEDDVLLGSRFPQVLALAASRIDQHRLIRLFGKHNRRTRHLETLSAGYTLVRFQQGPIGTQSYCVSPDGARALLSKATLWNEPVDHYLDRFWLHRVASKAIVPYELEEMSRDILVGAIGARSHRRTGMAKFRRELSRQTDVMARLIYNIRHWPH</sequence>